<proteinExistence type="predicted"/>
<protein>
    <submittedName>
        <fullName evidence="1">Uncharacterized protein</fullName>
    </submittedName>
</protein>
<dbReference type="Proteomes" id="UP001186974">
    <property type="component" value="Unassembled WGS sequence"/>
</dbReference>
<name>A0ACC3DPK1_9PEZI</name>
<comment type="caution">
    <text evidence="1">The sequence shown here is derived from an EMBL/GenBank/DDBJ whole genome shotgun (WGS) entry which is preliminary data.</text>
</comment>
<keyword evidence="2" id="KW-1185">Reference proteome</keyword>
<reference evidence="1" key="1">
    <citation type="submission" date="2024-09" db="EMBL/GenBank/DDBJ databases">
        <title>Black Yeasts Isolated from many extreme environments.</title>
        <authorList>
            <person name="Coleine C."/>
            <person name="Stajich J.E."/>
            <person name="Selbmann L."/>
        </authorList>
    </citation>
    <scope>NUCLEOTIDE SEQUENCE</scope>
    <source>
        <strain evidence="1">CCFEE 5737</strain>
    </source>
</reference>
<gene>
    <name evidence="1" type="ORF">LTS18_006952</name>
</gene>
<evidence type="ECO:0000313" key="1">
    <source>
        <dbReference type="EMBL" id="KAK3078658.1"/>
    </source>
</evidence>
<organism evidence="1 2">
    <name type="scientific">Coniosporium uncinatum</name>
    <dbReference type="NCBI Taxonomy" id="93489"/>
    <lineage>
        <taxon>Eukaryota</taxon>
        <taxon>Fungi</taxon>
        <taxon>Dikarya</taxon>
        <taxon>Ascomycota</taxon>
        <taxon>Pezizomycotina</taxon>
        <taxon>Dothideomycetes</taxon>
        <taxon>Dothideomycetes incertae sedis</taxon>
        <taxon>Coniosporium</taxon>
    </lineage>
</organism>
<evidence type="ECO:0000313" key="2">
    <source>
        <dbReference type="Proteomes" id="UP001186974"/>
    </source>
</evidence>
<sequence length="284" mass="28783">MTRVPEADTGELVVPATKELGAAVPIAIVKTTVLVALNWPEAEEGSEAAELVAVNTPEEAAPLGEGVAKRLPGADGPGIAGTEDRFPEAAALEDCCITIELNIAGPSLMEEFVIGEESASEAAAVPVVNTTGEVEGAVPEAAALEDCITSELNNAGPEPTTDTEDTVETEEAAGATAVVFAKLANALLVELKTTAESLAGTVPVERSTGAPDKVVWIALATMLLFAAVDDEISVSGLELASNCDTGAVVKTATVAAEELPVVKAASVASPEDAALIDELKLTDV</sequence>
<dbReference type="EMBL" id="JAWDJW010001712">
    <property type="protein sequence ID" value="KAK3078658.1"/>
    <property type="molecule type" value="Genomic_DNA"/>
</dbReference>
<accession>A0ACC3DPK1</accession>